<sequence>MMKRRGWNDSTIPRFAPSSTLEEFLCGRTAGKNKGSRAIVISAITEESIFEGCTKVIVSGRSTADQDYHRDMFEGWLRESLPQMIEVAAEHRLSLVMDNAPYHSRQLEKVKSRTLDWIGCVLTSLCKKWCDHVVGEEEAARLKIAVDLNNNVGDSGEVWSLDESSSSYEGLPEVSDVELEQVSLYEGDLESTTCI</sequence>
<dbReference type="AlphaFoldDB" id="A0A368GLN0"/>
<evidence type="ECO:0008006" key="3">
    <source>
        <dbReference type="Google" id="ProtNLM"/>
    </source>
</evidence>
<reference evidence="1 2" key="1">
    <citation type="submission" date="2014-10" db="EMBL/GenBank/DDBJ databases">
        <title>Draft genome of the hookworm Ancylostoma caninum.</title>
        <authorList>
            <person name="Mitreva M."/>
        </authorList>
    </citation>
    <scope>NUCLEOTIDE SEQUENCE [LARGE SCALE GENOMIC DNA]</scope>
    <source>
        <strain evidence="1 2">Baltimore</strain>
    </source>
</reference>
<evidence type="ECO:0000313" key="1">
    <source>
        <dbReference type="EMBL" id="RCN43885.1"/>
    </source>
</evidence>
<dbReference type="OrthoDB" id="2266637at2759"/>
<keyword evidence="2" id="KW-1185">Reference proteome</keyword>
<dbReference type="PANTHER" id="PTHR33939">
    <property type="entry name" value="PROTEIN CBG22215"/>
    <property type="match status" value="1"/>
</dbReference>
<dbReference type="EMBL" id="JOJR01000143">
    <property type="protein sequence ID" value="RCN43885.1"/>
    <property type="molecule type" value="Genomic_DNA"/>
</dbReference>
<comment type="caution">
    <text evidence="1">The sequence shown here is derived from an EMBL/GenBank/DDBJ whole genome shotgun (WGS) entry which is preliminary data.</text>
</comment>
<gene>
    <name evidence="1" type="ORF">ANCCAN_10086</name>
</gene>
<name>A0A368GLN0_ANCCA</name>
<accession>A0A368GLN0</accession>
<proteinExistence type="predicted"/>
<evidence type="ECO:0000313" key="2">
    <source>
        <dbReference type="Proteomes" id="UP000252519"/>
    </source>
</evidence>
<organism evidence="1 2">
    <name type="scientific">Ancylostoma caninum</name>
    <name type="common">Dog hookworm</name>
    <dbReference type="NCBI Taxonomy" id="29170"/>
    <lineage>
        <taxon>Eukaryota</taxon>
        <taxon>Metazoa</taxon>
        <taxon>Ecdysozoa</taxon>
        <taxon>Nematoda</taxon>
        <taxon>Chromadorea</taxon>
        <taxon>Rhabditida</taxon>
        <taxon>Rhabditina</taxon>
        <taxon>Rhabditomorpha</taxon>
        <taxon>Strongyloidea</taxon>
        <taxon>Ancylostomatidae</taxon>
        <taxon>Ancylostomatinae</taxon>
        <taxon>Ancylostoma</taxon>
    </lineage>
</organism>
<protein>
    <recommendedName>
        <fullName evidence="3">Tc1-like transposase DDE domain-containing protein</fullName>
    </recommendedName>
</protein>
<dbReference type="Proteomes" id="UP000252519">
    <property type="component" value="Unassembled WGS sequence"/>
</dbReference>
<dbReference type="PANTHER" id="PTHR33939:SF1">
    <property type="entry name" value="DUF4371 DOMAIN-CONTAINING PROTEIN"/>
    <property type="match status" value="1"/>
</dbReference>